<keyword evidence="1" id="KW-0805">Transcription regulation</keyword>
<protein>
    <submittedName>
        <fullName evidence="6">Transcriptional regulator, TetR family</fullName>
    </submittedName>
</protein>
<evidence type="ECO:0000259" key="5">
    <source>
        <dbReference type="PROSITE" id="PS50977"/>
    </source>
</evidence>
<dbReference type="Pfam" id="PF00440">
    <property type="entry name" value="TetR_N"/>
    <property type="match status" value="1"/>
</dbReference>
<dbReference type="KEGG" id="tpx:Turpa_0732"/>
<feature type="DNA-binding region" description="H-T-H motif" evidence="4">
    <location>
        <begin position="36"/>
        <end position="55"/>
    </location>
</feature>
<reference evidence="6 7" key="1">
    <citation type="submission" date="2012-06" db="EMBL/GenBank/DDBJ databases">
        <title>The complete chromosome of genome of Turneriella parva DSM 21527.</title>
        <authorList>
            <consortium name="US DOE Joint Genome Institute (JGI-PGF)"/>
            <person name="Lucas S."/>
            <person name="Han J."/>
            <person name="Lapidus A."/>
            <person name="Bruce D."/>
            <person name="Goodwin L."/>
            <person name="Pitluck S."/>
            <person name="Peters L."/>
            <person name="Kyrpides N."/>
            <person name="Mavromatis K."/>
            <person name="Ivanova N."/>
            <person name="Mikhailova N."/>
            <person name="Chertkov O."/>
            <person name="Detter J.C."/>
            <person name="Tapia R."/>
            <person name="Han C."/>
            <person name="Land M."/>
            <person name="Hauser L."/>
            <person name="Markowitz V."/>
            <person name="Cheng J.-F."/>
            <person name="Hugenholtz P."/>
            <person name="Woyke T."/>
            <person name="Wu D."/>
            <person name="Gronow S."/>
            <person name="Wellnitz S."/>
            <person name="Brambilla E."/>
            <person name="Klenk H.-P."/>
            <person name="Eisen J.A."/>
        </authorList>
    </citation>
    <scope>NUCLEOTIDE SEQUENCE [LARGE SCALE GENOMIC DNA]</scope>
    <source>
        <strain evidence="7">ATCC BAA-1111 / DSM 21527 / NCTC 11395 / H</strain>
    </source>
</reference>
<dbReference type="GO" id="GO:0000976">
    <property type="term" value="F:transcription cis-regulatory region binding"/>
    <property type="evidence" value="ECO:0007669"/>
    <property type="project" value="TreeGrafter"/>
</dbReference>
<feature type="domain" description="HTH tetR-type" evidence="5">
    <location>
        <begin position="13"/>
        <end position="73"/>
    </location>
</feature>
<accession>I4B276</accession>
<dbReference type="Gene3D" id="1.10.357.10">
    <property type="entry name" value="Tetracycline Repressor, domain 2"/>
    <property type="match status" value="1"/>
</dbReference>
<organism evidence="6 7">
    <name type="scientific">Turneriella parva (strain ATCC BAA-1111 / DSM 21527 / NCTC 11395 / H)</name>
    <name type="common">Leptospira parva</name>
    <dbReference type="NCBI Taxonomy" id="869212"/>
    <lineage>
        <taxon>Bacteria</taxon>
        <taxon>Pseudomonadati</taxon>
        <taxon>Spirochaetota</taxon>
        <taxon>Spirochaetia</taxon>
        <taxon>Leptospirales</taxon>
        <taxon>Leptospiraceae</taxon>
        <taxon>Turneriella</taxon>
    </lineage>
</organism>
<evidence type="ECO:0000256" key="3">
    <source>
        <dbReference type="ARBA" id="ARBA00023163"/>
    </source>
</evidence>
<dbReference type="GO" id="GO:0003700">
    <property type="term" value="F:DNA-binding transcription factor activity"/>
    <property type="evidence" value="ECO:0007669"/>
    <property type="project" value="TreeGrafter"/>
</dbReference>
<dbReference type="PANTHER" id="PTHR30055">
    <property type="entry name" value="HTH-TYPE TRANSCRIPTIONAL REGULATOR RUTR"/>
    <property type="match status" value="1"/>
</dbReference>
<keyword evidence="7" id="KW-1185">Reference proteome</keyword>
<dbReference type="RefSeq" id="WP_014801901.1">
    <property type="nucleotide sequence ID" value="NC_018020.1"/>
</dbReference>
<dbReference type="Proteomes" id="UP000006048">
    <property type="component" value="Chromosome"/>
</dbReference>
<dbReference type="SUPFAM" id="SSF46689">
    <property type="entry name" value="Homeodomain-like"/>
    <property type="match status" value="1"/>
</dbReference>
<dbReference type="AlphaFoldDB" id="I4B276"/>
<dbReference type="OrthoDB" id="329481at2"/>
<evidence type="ECO:0000313" key="7">
    <source>
        <dbReference type="Proteomes" id="UP000006048"/>
    </source>
</evidence>
<dbReference type="InterPro" id="IPR001647">
    <property type="entry name" value="HTH_TetR"/>
</dbReference>
<dbReference type="InterPro" id="IPR009057">
    <property type="entry name" value="Homeodomain-like_sf"/>
</dbReference>
<evidence type="ECO:0000256" key="2">
    <source>
        <dbReference type="ARBA" id="ARBA00023125"/>
    </source>
</evidence>
<proteinExistence type="predicted"/>
<dbReference type="HOGENOM" id="CLU_069543_6_0_12"/>
<keyword evidence="2 4" id="KW-0238">DNA-binding</keyword>
<keyword evidence="3" id="KW-0804">Transcription</keyword>
<dbReference type="PROSITE" id="PS50977">
    <property type="entry name" value="HTH_TETR_2"/>
    <property type="match status" value="1"/>
</dbReference>
<name>I4B276_TURPD</name>
<sequence length="188" mass="21007">MGQKKSGRPLAAKLDSAKILRSALALCAKSGVAGMTLRALARQLKVDPMAIYHYFPDRTAILSAALAHAYRSLAADYRPIGNATHDVTYLLESYCAISGKYVELMIYLMGQRDHSLLPLENFNRHLLEAIGRQCENADEALFLRDVLIDYTHGYVIAARYFTRRELLSANQNYRKAVGLLLAGQKKVF</sequence>
<dbReference type="EMBL" id="CP002959">
    <property type="protein sequence ID" value="AFM11383.1"/>
    <property type="molecule type" value="Genomic_DNA"/>
</dbReference>
<evidence type="ECO:0000313" key="6">
    <source>
        <dbReference type="EMBL" id="AFM11383.1"/>
    </source>
</evidence>
<dbReference type="PANTHER" id="PTHR30055:SF234">
    <property type="entry name" value="HTH-TYPE TRANSCRIPTIONAL REGULATOR BETI"/>
    <property type="match status" value="1"/>
</dbReference>
<gene>
    <name evidence="6" type="ordered locus">Turpa_0732</name>
</gene>
<evidence type="ECO:0000256" key="4">
    <source>
        <dbReference type="PROSITE-ProRule" id="PRU00335"/>
    </source>
</evidence>
<evidence type="ECO:0000256" key="1">
    <source>
        <dbReference type="ARBA" id="ARBA00023015"/>
    </source>
</evidence>
<dbReference type="InterPro" id="IPR050109">
    <property type="entry name" value="HTH-type_TetR-like_transc_reg"/>
</dbReference>